<evidence type="ECO:0000313" key="4">
    <source>
        <dbReference type="EMBL" id="EKX34548.1"/>
    </source>
</evidence>
<dbReference type="EnsemblProtists" id="EKX34548">
    <property type="protein sequence ID" value="EKX34548"/>
    <property type="gene ID" value="GUITHDRAFT_51156"/>
</dbReference>
<reference evidence="4 6" key="1">
    <citation type="journal article" date="2012" name="Nature">
        <title>Algal genomes reveal evolutionary mosaicism and the fate of nucleomorphs.</title>
        <authorList>
            <consortium name="DOE Joint Genome Institute"/>
            <person name="Curtis B.A."/>
            <person name="Tanifuji G."/>
            <person name="Burki F."/>
            <person name="Gruber A."/>
            <person name="Irimia M."/>
            <person name="Maruyama S."/>
            <person name="Arias M.C."/>
            <person name="Ball S.G."/>
            <person name="Gile G.H."/>
            <person name="Hirakawa Y."/>
            <person name="Hopkins J.F."/>
            <person name="Kuo A."/>
            <person name="Rensing S.A."/>
            <person name="Schmutz J."/>
            <person name="Symeonidi A."/>
            <person name="Elias M."/>
            <person name="Eveleigh R.J."/>
            <person name="Herman E.K."/>
            <person name="Klute M.J."/>
            <person name="Nakayama T."/>
            <person name="Obornik M."/>
            <person name="Reyes-Prieto A."/>
            <person name="Armbrust E.V."/>
            <person name="Aves S.J."/>
            <person name="Beiko R.G."/>
            <person name="Coutinho P."/>
            <person name="Dacks J.B."/>
            <person name="Durnford D.G."/>
            <person name="Fast N.M."/>
            <person name="Green B.R."/>
            <person name="Grisdale C.J."/>
            <person name="Hempel F."/>
            <person name="Henrissat B."/>
            <person name="Hoppner M.P."/>
            <person name="Ishida K."/>
            <person name="Kim E."/>
            <person name="Koreny L."/>
            <person name="Kroth P.G."/>
            <person name="Liu Y."/>
            <person name="Malik S.B."/>
            <person name="Maier U.G."/>
            <person name="McRose D."/>
            <person name="Mock T."/>
            <person name="Neilson J.A."/>
            <person name="Onodera N.T."/>
            <person name="Poole A.M."/>
            <person name="Pritham E.J."/>
            <person name="Richards T.A."/>
            <person name="Rocap G."/>
            <person name="Roy S.W."/>
            <person name="Sarai C."/>
            <person name="Schaack S."/>
            <person name="Shirato S."/>
            <person name="Slamovits C.H."/>
            <person name="Spencer D.F."/>
            <person name="Suzuki S."/>
            <person name="Worden A.Z."/>
            <person name="Zauner S."/>
            <person name="Barry K."/>
            <person name="Bell C."/>
            <person name="Bharti A.K."/>
            <person name="Crow J.A."/>
            <person name="Grimwood J."/>
            <person name="Kramer R."/>
            <person name="Lindquist E."/>
            <person name="Lucas S."/>
            <person name="Salamov A."/>
            <person name="McFadden G.I."/>
            <person name="Lane C.E."/>
            <person name="Keeling P.J."/>
            <person name="Gray M.W."/>
            <person name="Grigoriev I.V."/>
            <person name="Archibald J.M."/>
        </authorList>
    </citation>
    <scope>NUCLEOTIDE SEQUENCE</scope>
    <source>
        <strain evidence="4 6">CCMP2712</strain>
    </source>
</reference>
<sequence length="86" mass="9702">VGIQSAANLPKMDVLGSCDAYCILQWGDDQRKTSTIKGSYNPTWNEEFRFLVSQGQTRDLEVKVMDWDRMTKDDEVGIVTISSAQI</sequence>
<feature type="domain" description="C2" evidence="3">
    <location>
        <begin position="1"/>
        <end position="86"/>
    </location>
</feature>
<evidence type="ECO:0000259" key="3">
    <source>
        <dbReference type="PROSITE" id="PS50004"/>
    </source>
</evidence>
<keyword evidence="1" id="KW-0479">Metal-binding</keyword>
<reference evidence="5" key="3">
    <citation type="submission" date="2016-03" db="UniProtKB">
        <authorList>
            <consortium name="EnsemblProtists"/>
        </authorList>
    </citation>
    <scope>IDENTIFICATION</scope>
</reference>
<dbReference type="GO" id="GO:0016020">
    <property type="term" value="C:membrane"/>
    <property type="evidence" value="ECO:0007669"/>
    <property type="project" value="TreeGrafter"/>
</dbReference>
<dbReference type="GO" id="GO:0005509">
    <property type="term" value="F:calcium ion binding"/>
    <property type="evidence" value="ECO:0007669"/>
    <property type="project" value="TreeGrafter"/>
</dbReference>
<dbReference type="InterPro" id="IPR035892">
    <property type="entry name" value="C2_domain_sf"/>
</dbReference>
<dbReference type="Proteomes" id="UP000011087">
    <property type="component" value="Unassembled WGS sequence"/>
</dbReference>
<dbReference type="PANTHER" id="PTHR45911">
    <property type="entry name" value="C2 DOMAIN-CONTAINING PROTEIN"/>
    <property type="match status" value="1"/>
</dbReference>
<keyword evidence="2" id="KW-0106">Calcium</keyword>
<evidence type="ECO:0000256" key="1">
    <source>
        <dbReference type="ARBA" id="ARBA00022723"/>
    </source>
</evidence>
<protein>
    <recommendedName>
        <fullName evidence="3">C2 domain-containing protein</fullName>
    </recommendedName>
</protein>
<organism evidence="4">
    <name type="scientific">Guillardia theta (strain CCMP2712)</name>
    <name type="common">Cryptophyte</name>
    <dbReference type="NCBI Taxonomy" id="905079"/>
    <lineage>
        <taxon>Eukaryota</taxon>
        <taxon>Cryptophyceae</taxon>
        <taxon>Pyrenomonadales</taxon>
        <taxon>Geminigeraceae</taxon>
        <taxon>Guillardia</taxon>
    </lineage>
</organism>
<evidence type="ECO:0000313" key="5">
    <source>
        <dbReference type="EnsemblProtists" id="EKX34548"/>
    </source>
</evidence>
<dbReference type="InterPro" id="IPR000008">
    <property type="entry name" value="C2_dom"/>
</dbReference>
<dbReference type="OMA" id="QYNANRN"/>
<dbReference type="PaxDb" id="55529-EKX34548"/>
<dbReference type="OrthoDB" id="419768at2759"/>
<dbReference type="RefSeq" id="XP_005821528.1">
    <property type="nucleotide sequence ID" value="XM_005821471.1"/>
</dbReference>
<dbReference type="GeneID" id="17291276"/>
<dbReference type="HOGENOM" id="CLU_109145_3_1_1"/>
<dbReference type="STRING" id="905079.L1IE92"/>
<keyword evidence="6" id="KW-1185">Reference proteome</keyword>
<dbReference type="AlphaFoldDB" id="L1IE92"/>
<evidence type="ECO:0000313" key="6">
    <source>
        <dbReference type="Proteomes" id="UP000011087"/>
    </source>
</evidence>
<gene>
    <name evidence="4" type="ORF">GUITHDRAFT_51156</name>
</gene>
<dbReference type="Gene3D" id="2.60.40.150">
    <property type="entry name" value="C2 domain"/>
    <property type="match status" value="1"/>
</dbReference>
<dbReference type="SUPFAM" id="SSF49562">
    <property type="entry name" value="C2 domain (Calcium/lipid-binding domain, CaLB)"/>
    <property type="match status" value="1"/>
</dbReference>
<name>L1IE92_GUITC</name>
<feature type="non-terminal residue" evidence="4">
    <location>
        <position position="1"/>
    </location>
</feature>
<feature type="non-terminal residue" evidence="4">
    <location>
        <position position="86"/>
    </location>
</feature>
<proteinExistence type="predicted"/>
<dbReference type="PROSITE" id="PS50004">
    <property type="entry name" value="C2"/>
    <property type="match status" value="1"/>
</dbReference>
<dbReference type="SMART" id="SM00239">
    <property type="entry name" value="C2"/>
    <property type="match status" value="1"/>
</dbReference>
<accession>L1IE92</accession>
<evidence type="ECO:0000256" key="2">
    <source>
        <dbReference type="ARBA" id="ARBA00022837"/>
    </source>
</evidence>
<dbReference type="KEGG" id="gtt:GUITHDRAFT_51156"/>
<reference evidence="6" key="2">
    <citation type="submission" date="2012-11" db="EMBL/GenBank/DDBJ databases">
        <authorList>
            <person name="Kuo A."/>
            <person name="Curtis B.A."/>
            <person name="Tanifuji G."/>
            <person name="Burki F."/>
            <person name="Gruber A."/>
            <person name="Irimia M."/>
            <person name="Maruyama S."/>
            <person name="Arias M.C."/>
            <person name="Ball S.G."/>
            <person name="Gile G.H."/>
            <person name="Hirakawa Y."/>
            <person name="Hopkins J.F."/>
            <person name="Rensing S.A."/>
            <person name="Schmutz J."/>
            <person name="Symeonidi A."/>
            <person name="Elias M."/>
            <person name="Eveleigh R.J."/>
            <person name="Herman E.K."/>
            <person name="Klute M.J."/>
            <person name="Nakayama T."/>
            <person name="Obornik M."/>
            <person name="Reyes-Prieto A."/>
            <person name="Armbrust E.V."/>
            <person name="Aves S.J."/>
            <person name="Beiko R.G."/>
            <person name="Coutinho P."/>
            <person name="Dacks J.B."/>
            <person name="Durnford D.G."/>
            <person name="Fast N.M."/>
            <person name="Green B.R."/>
            <person name="Grisdale C."/>
            <person name="Hempe F."/>
            <person name="Henrissat B."/>
            <person name="Hoppner M.P."/>
            <person name="Ishida K.-I."/>
            <person name="Kim E."/>
            <person name="Koreny L."/>
            <person name="Kroth P.G."/>
            <person name="Liu Y."/>
            <person name="Malik S.-B."/>
            <person name="Maier U.G."/>
            <person name="McRose D."/>
            <person name="Mock T."/>
            <person name="Neilson J.A."/>
            <person name="Onodera N.T."/>
            <person name="Poole A.M."/>
            <person name="Pritham E.J."/>
            <person name="Richards T.A."/>
            <person name="Rocap G."/>
            <person name="Roy S.W."/>
            <person name="Sarai C."/>
            <person name="Schaack S."/>
            <person name="Shirato S."/>
            <person name="Slamovits C.H."/>
            <person name="Spencer D.F."/>
            <person name="Suzuki S."/>
            <person name="Worden A.Z."/>
            <person name="Zauner S."/>
            <person name="Barry K."/>
            <person name="Bell C."/>
            <person name="Bharti A.K."/>
            <person name="Crow J.A."/>
            <person name="Grimwood J."/>
            <person name="Kramer R."/>
            <person name="Lindquist E."/>
            <person name="Lucas S."/>
            <person name="Salamov A."/>
            <person name="McFadden G.I."/>
            <person name="Lane C.E."/>
            <person name="Keeling P.J."/>
            <person name="Gray M.W."/>
            <person name="Grigoriev I.V."/>
            <person name="Archibald J.M."/>
        </authorList>
    </citation>
    <scope>NUCLEOTIDE SEQUENCE</scope>
    <source>
        <strain evidence="6">CCMP2712</strain>
    </source>
</reference>
<dbReference type="PANTHER" id="PTHR45911:SF4">
    <property type="entry name" value="MULTIPLE C2 AND TRANSMEMBRANE DOMAIN-CONTAINING PROTEIN"/>
    <property type="match status" value="1"/>
</dbReference>
<dbReference type="Pfam" id="PF00168">
    <property type="entry name" value="C2"/>
    <property type="match status" value="1"/>
</dbReference>
<dbReference type="CDD" id="cd00030">
    <property type="entry name" value="C2"/>
    <property type="match status" value="1"/>
</dbReference>
<dbReference type="EMBL" id="JH993107">
    <property type="protein sequence ID" value="EKX34548.1"/>
    <property type="molecule type" value="Genomic_DNA"/>
</dbReference>